<dbReference type="Pfam" id="PF08668">
    <property type="entry name" value="HDOD"/>
    <property type="match status" value="1"/>
</dbReference>
<feature type="domain" description="HDOD" evidence="1">
    <location>
        <begin position="22"/>
        <end position="215"/>
    </location>
</feature>
<comment type="caution">
    <text evidence="2">The sequence shown here is derived from an EMBL/GenBank/DDBJ whole genome shotgun (WGS) entry which is preliminary data.</text>
</comment>
<gene>
    <name evidence="2" type="ORF">GCM10025772_15530</name>
</gene>
<dbReference type="EMBL" id="BAABLF010000008">
    <property type="protein sequence ID" value="GAA5190560.1"/>
    <property type="molecule type" value="Genomic_DNA"/>
</dbReference>
<dbReference type="PROSITE" id="PS51833">
    <property type="entry name" value="HDOD"/>
    <property type="match status" value="1"/>
</dbReference>
<accession>A0ABP9S4X3</accession>
<dbReference type="RefSeq" id="WP_345316484.1">
    <property type="nucleotide sequence ID" value="NZ_BAABLF010000008.1"/>
</dbReference>
<sequence length="286" mass="32151">MATERAMLIQLVQMINDDKMVLPSLPEVAMNVRNLAVTKSVALERLVQEINKDPALAARMVALANSAGFGGDRQADSLSKAAKRLGEELLRNQASAAAMHQLFFTEQPTAWEVLETLWQSNIEVASCALGVLACQHEQGSLLHLNSDTLLLACQVHNIGALPLIKQFERYPHLFTDHERLMRVIERLSPQLGEAVLKHWNFPPELVETARYWADLSYQTPSHSYLDLVRLAAIYSRKLVLVDPLPSTLDLFVRKGVIPNLELFGKETYFMTYNEVMRNLARSTETA</sequence>
<proteinExistence type="predicted"/>
<dbReference type="Proteomes" id="UP001501600">
    <property type="component" value="Unassembled WGS sequence"/>
</dbReference>
<dbReference type="InterPro" id="IPR052340">
    <property type="entry name" value="RNase_Y/CdgJ"/>
</dbReference>
<protein>
    <submittedName>
        <fullName evidence="2">HDOD domain-containing protein</fullName>
    </submittedName>
</protein>
<evidence type="ECO:0000313" key="3">
    <source>
        <dbReference type="Proteomes" id="UP001501600"/>
    </source>
</evidence>
<evidence type="ECO:0000313" key="2">
    <source>
        <dbReference type="EMBL" id="GAA5190560.1"/>
    </source>
</evidence>
<dbReference type="Gene3D" id="1.10.3210.10">
    <property type="entry name" value="Hypothetical protein af1432"/>
    <property type="match status" value="1"/>
</dbReference>
<dbReference type="PANTHER" id="PTHR33525:SF3">
    <property type="entry name" value="RIBONUCLEASE Y"/>
    <property type="match status" value="1"/>
</dbReference>
<organism evidence="2 3">
    <name type="scientific">Ferrimonas gelatinilytica</name>
    <dbReference type="NCBI Taxonomy" id="1255257"/>
    <lineage>
        <taxon>Bacteria</taxon>
        <taxon>Pseudomonadati</taxon>
        <taxon>Pseudomonadota</taxon>
        <taxon>Gammaproteobacteria</taxon>
        <taxon>Alteromonadales</taxon>
        <taxon>Ferrimonadaceae</taxon>
        <taxon>Ferrimonas</taxon>
    </lineage>
</organism>
<evidence type="ECO:0000259" key="1">
    <source>
        <dbReference type="PROSITE" id="PS51833"/>
    </source>
</evidence>
<name>A0ABP9S4X3_9GAMM</name>
<dbReference type="SUPFAM" id="SSF109604">
    <property type="entry name" value="HD-domain/PDEase-like"/>
    <property type="match status" value="1"/>
</dbReference>
<dbReference type="PANTHER" id="PTHR33525">
    <property type="match status" value="1"/>
</dbReference>
<reference evidence="3" key="1">
    <citation type="journal article" date="2019" name="Int. J. Syst. Evol. Microbiol.">
        <title>The Global Catalogue of Microorganisms (GCM) 10K type strain sequencing project: providing services to taxonomists for standard genome sequencing and annotation.</title>
        <authorList>
            <consortium name="The Broad Institute Genomics Platform"/>
            <consortium name="The Broad Institute Genome Sequencing Center for Infectious Disease"/>
            <person name="Wu L."/>
            <person name="Ma J."/>
        </authorList>
    </citation>
    <scope>NUCLEOTIDE SEQUENCE [LARGE SCALE GENOMIC DNA]</scope>
    <source>
        <strain evidence="3">JCM 18720</strain>
    </source>
</reference>
<keyword evidence="3" id="KW-1185">Reference proteome</keyword>
<dbReference type="InterPro" id="IPR013976">
    <property type="entry name" value="HDOD"/>
</dbReference>